<feature type="coiled-coil region" evidence="10">
    <location>
        <begin position="506"/>
        <end position="533"/>
    </location>
</feature>
<dbReference type="AlphaFoldDB" id="A0A0W8FVB2"/>
<feature type="domain" description="Helicase C-terminal" evidence="12">
    <location>
        <begin position="753"/>
        <end position="910"/>
    </location>
</feature>
<evidence type="ECO:0000259" key="11">
    <source>
        <dbReference type="PROSITE" id="PS51192"/>
    </source>
</evidence>
<dbReference type="InterPro" id="IPR047112">
    <property type="entry name" value="RecG/Mfd"/>
</dbReference>
<evidence type="ECO:0000259" key="12">
    <source>
        <dbReference type="PROSITE" id="PS51194"/>
    </source>
</evidence>
<accession>A0A0W8FVB2</accession>
<dbReference type="Pfam" id="PF03461">
    <property type="entry name" value="TRCF"/>
    <property type="match status" value="1"/>
</dbReference>
<dbReference type="GO" id="GO:0003678">
    <property type="term" value="F:DNA helicase activity"/>
    <property type="evidence" value="ECO:0007669"/>
    <property type="project" value="TreeGrafter"/>
</dbReference>
<dbReference type="Pfam" id="PF02559">
    <property type="entry name" value="CarD_TRCF_RID"/>
    <property type="match status" value="1"/>
</dbReference>
<reference evidence="13" key="1">
    <citation type="journal article" date="2015" name="Proc. Natl. Acad. Sci. U.S.A.">
        <title>Networks of energetic and metabolic interactions define dynamics in microbial communities.</title>
        <authorList>
            <person name="Embree M."/>
            <person name="Liu J.K."/>
            <person name="Al-Bassam M.M."/>
            <person name="Zengler K."/>
        </authorList>
    </citation>
    <scope>NUCLEOTIDE SEQUENCE</scope>
</reference>
<dbReference type="SMART" id="SM00490">
    <property type="entry name" value="HELICc"/>
    <property type="match status" value="1"/>
</dbReference>
<keyword evidence="2" id="KW-0963">Cytoplasm</keyword>
<gene>
    <name evidence="13" type="ORF">ASZ90_005345</name>
</gene>
<dbReference type="GO" id="GO:0005524">
    <property type="term" value="F:ATP binding"/>
    <property type="evidence" value="ECO:0007669"/>
    <property type="project" value="UniProtKB-KW"/>
</dbReference>
<keyword evidence="6" id="KW-0347">Helicase</keyword>
<name>A0A0W8FVB2_9ZZZZ</name>
<dbReference type="Gene3D" id="2.40.10.170">
    <property type="match status" value="1"/>
</dbReference>
<dbReference type="SMART" id="SM00982">
    <property type="entry name" value="TRCF"/>
    <property type="match status" value="1"/>
</dbReference>
<dbReference type="SMART" id="SM01058">
    <property type="entry name" value="CarD_TRCF"/>
    <property type="match status" value="1"/>
</dbReference>
<dbReference type="PANTHER" id="PTHR47964:SF1">
    <property type="entry name" value="ATP-DEPENDENT DNA HELICASE HOMOLOG RECG, CHLOROPLASTIC"/>
    <property type="match status" value="1"/>
</dbReference>
<evidence type="ECO:0000256" key="2">
    <source>
        <dbReference type="ARBA" id="ARBA00022490"/>
    </source>
</evidence>
<keyword evidence="3" id="KW-0547">Nucleotide-binding</keyword>
<keyword evidence="9" id="KW-0234">DNA repair</keyword>
<evidence type="ECO:0000256" key="7">
    <source>
        <dbReference type="ARBA" id="ARBA00022840"/>
    </source>
</evidence>
<evidence type="ECO:0000313" key="13">
    <source>
        <dbReference type="EMBL" id="KUG24840.1"/>
    </source>
</evidence>
<dbReference type="PROSITE" id="PS51192">
    <property type="entry name" value="HELICASE_ATP_BIND_1"/>
    <property type="match status" value="1"/>
</dbReference>
<dbReference type="NCBIfam" id="TIGR00580">
    <property type="entry name" value="mfd"/>
    <property type="match status" value="1"/>
</dbReference>
<dbReference type="InterPro" id="IPR005118">
    <property type="entry name" value="TRCF_C"/>
</dbReference>
<keyword evidence="10" id="KW-0175">Coiled coil</keyword>
<dbReference type="SUPFAM" id="SSF52540">
    <property type="entry name" value="P-loop containing nucleoside triphosphate hydrolases"/>
    <property type="match status" value="4"/>
</dbReference>
<dbReference type="Gene3D" id="3.40.50.11180">
    <property type="match status" value="1"/>
</dbReference>
<dbReference type="CDD" id="cd17991">
    <property type="entry name" value="DEXHc_TRCF"/>
    <property type="match status" value="1"/>
</dbReference>
<dbReference type="GO" id="GO:0005737">
    <property type="term" value="C:cytoplasm"/>
    <property type="evidence" value="ECO:0007669"/>
    <property type="project" value="UniProtKB-SubCell"/>
</dbReference>
<dbReference type="FunFam" id="3.40.50.300:FF:000546">
    <property type="entry name" value="Transcription-repair-coupling factor"/>
    <property type="match status" value="1"/>
</dbReference>
<dbReference type="InterPro" id="IPR036101">
    <property type="entry name" value="CarD-like/TRCF_RID_sf"/>
</dbReference>
<dbReference type="SUPFAM" id="SSF143517">
    <property type="entry name" value="TRCF domain-like"/>
    <property type="match status" value="1"/>
</dbReference>
<dbReference type="EMBL" id="LNQE01000813">
    <property type="protein sequence ID" value="KUG24840.1"/>
    <property type="molecule type" value="Genomic_DNA"/>
</dbReference>
<dbReference type="HAMAP" id="MF_00969">
    <property type="entry name" value="TRCF"/>
    <property type="match status" value="1"/>
</dbReference>
<evidence type="ECO:0000256" key="5">
    <source>
        <dbReference type="ARBA" id="ARBA00022801"/>
    </source>
</evidence>
<comment type="subcellular location">
    <subcellularLocation>
        <location evidence="1">Cytoplasm</location>
    </subcellularLocation>
</comment>
<dbReference type="Pfam" id="PF00271">
    <property type="entry name" value="Helicase_C"/>
    <property type="match status" value="1"/>
</dbReference>
<dbReference type="Gene3D" id="3.40.50.300">
    <property type="entry name" value="P-loop containing nucleotide triphosphate hydrolases"/>
    <property type="match status" value="2"/>
</dbReference>
<dbReference type="Gene3D" id="3.30.2060.10">
    <property type="entry name" value="Penicillin-binding protein 1b domain"/>
    <property type="match status" value="1"/>
</dbReference>
<dbReference type="InterPro" id="IPR041471">
    <property type="entry name" value="UvrB_inter"/>
</dbReference>
<dbReference type="InterPro" id="IPR001650">
    <property type="entry name" value="Helicase_C-like"/>
</dbReference>
<dbReference type="PANTHER" id="PTHR47964">
    <property type="entry name" value="ATP-DEPENDENT DNA HELICASE HOMOLOG RECG, CHLOROPLASTIC"/>
    <property type="match status" value="1"/>
</dbReference>
<dbReference type="InterPro" id="IPR003711">
    <property type="entry name" value="CarD-like/TRCF_RID"/>
</dbReference>
<evidence type="ECO:0000256" key="8">
    <source>
        <dbReference type="ARBA" id="ARBA00023125"/>
    </source>
</evidence>
<dbReference type="InterPro" id="IPR037235">
    <property type="entry name" value="TRCF-like_C_D7"/>
</dbReference>
<evidence type="ECO:0000256" key="6">
    <source>
        <dbReference type="ARBA" id="ARBA00022806"/>
    </source>
</evidence>
<dbReference type="GO" id="GO:0003684">
    <property type="term" value="F:damaged DNA binding"/>
    <property type="evidence" value="ECO:0007669"/>
    <property type="project" value="InterPro"/>
</dbReference>
<dbReference type="InterPro" id="IPR011545">
    <property type="entry name" value="DEAD/DEAH_box_helicase_dom"/>
</dbReference>
<dbReference type="Pfam" id="PF00270">
    <property type="entry name" value="DEAD"/>
    <property type="match status" value="1"/>
</dbReference>
<keyword evidence="7" id="KW-0067">ATP-binding</keyword>
<keyword evidence="5" id="KW-0378">Hydrolase</keyword>
<dbReference type="GO" id="GO:0006281">
    <property type="term" value="P:DNA repair"/>
    <property type="evidence" value="ECO:0007669"/>
    <property type="project" value="UniProtKB-KW"/>
</dbReference>
<organism evidence="13">
    <name type="scientific">hydrocarbon metagenome</name>
    <dbReference type="NCBI Taxonomy" id="938273"/>
    <lineage>
        <taxon>unclassified sequences</taxon>
        <taxon>metagenomes</taxon>
        <taxon>ecological metagenomes</taxon>
    </lineage>
</organism>
<keyword evidence="8" id="KW-0238">DNA-binding</keyword>
<evidence type="ECO:0000256" key="4">
    <source>
        <dbReference type="ARBA" id="ARBA00022763"/>
    </source>
</evidence>
<dbReference type="SUPFAM" id="SSF141259">
    <property type="entry name" value="CarD-like"/>
    <property type="match status" value="1"/>
</dbReference>
<dbReference type="SMART" id="SM00487">
    <property type="entry name" value="DEXDc"/>
    <property type="match status" value="1"/>
</dbReference>
<feature type="domain" description="Helicase ATP-binding" evidence="11">
    <location>
        <begin position="574"/>
        <end position="735"/>
    </location>
</feature>
<proteinExistence type="inferred from homology"/>
<evidence type="ECO:0000256" key="9">
    <source>
        <dbReference type="ARBA" id="ARBA00023204"/>
    </source>
</evidence>
<evidence type="ECO:0000256" key="10">
    <source>
        <dbReference type="SAM" id="Coils"/>
    </source>
</evidence>
<dbReference type="InterPro" id="IPR014001">
    <property type="entry name" value="Helicase_ATP-bd"/>
</dbReference>
<evidence type="ECO:0000256" key="3">
    <source>
        <dbReference type="ARBA" id="ARBA00022741"/>
    </source>
</evidence>
<dbReference type="Gene3D" id="3.90.1150.50">
    <property type="entry name" value="Transcription-repair-coupling factor, D7 domain"/>
    <property type="match status" value="1"/>
</dbReference>
<dbReference type="InterPro" id="IPR004576">
    <property type="entry name" value="Mfd"/>
</dbReference>
<dbReference type="PROSITE" id="PS51194">
    <property type="entry name" value="HELICASE_CTER"/>
    <property type="match status" value="1"/>
</dbReference>
<sequence>MVTEFSLIEKINSLNTFQKFYEEIEKLSPDTSRLYVSSLPDSVKSIIIKKLSERENSILLLSPDIKSVNETKVELIILGLEKFVIAIDKFDEETIQERLTEINQKEKLILISTYNILQTRLPSIDSIKKNTTKIVSGTEFSYDELIEYLSLLNYDKDRFVDGPGCFAVRGSIIDFWSYSEKQPCRLEYDGDFIESIRYFDPDTQRSFNRIESVTLASSLEDIKSEYSSHIFDYLYNPIVFASLYEIEKLFIKKVLAEEIHSDDYLDDELKAELYEDEPEENNNNNEEVVEDLFLPAKDVLFSKNARWIIEDELGRFENRIDTKISEVPPVNSNFELLFSLLSNYSRKGFETIITTENELQARRMTELLSEFKTDLRDLIDESKIKIEVLAIKTGFVCKDEKLAVLSDYQIFNKPYRTKISERQKYKKSRAKEFASLKIGDYVVHETFGIGRYAGLETIKIGEIEQESIKIIYAEGGVVYVNLNYLSLVKKFSSKDNAEPKLSVLGSNEWKAAKKKVKNKIKDAARELIKLYAKRKASQGFSFNPDTVWQKELEASFFYEDTPDQSKVTDEVKGDMESSNPMDRLVCGDVGFGKTEIAVRAAFKAVSDGKQVALLVPTTILAEQHYNTFRDRLAQFPVKVEVISRFKTKAQQTEIVKELANGNIDVIIGTHRILSKDIKFKDLGLLIIDEEHRFGVMAKEKLRTYRANVDTLTLTATPIPRTLNLSLLGARDLSIIATPPLNRQPIYTKVDKFDITNIRKWILNEIHRDGQVYFVHDRVQSIDKIAAYLEKHIPEINIAVAHGQMKPSQLEKVIYDFLNKKHHMLISTKIIESGLDIPNVNTIIINRADRFGLAELHQLRGRVGRSDRQAYAYLIVPSLKSLAKKAVRRLQAIEEYTDLGEGFSLSMRDLEIRGAGNLLGTEQSGTIDTVGFDMYVKLLDDAVEELKHEEFQEVFKDLPKPKERTEPKIDTYFEIGIPKNYMPDQSDRLSFYTALFSVLKEEEFAETIEEMEDRFGKFPKIVEQLIKAAKLRFFASFAMFERIIIQRKKLIFILPKGEFEDFYKNRFPGFLKWILDVHSKDVRFLQNNETMKLEIDNKFSDASDTLEFAIRFCKEVDKVINNSIQTEQTGSIQTAKQSA</sequence>
<dbReference type="InterPro" id="IPR027417">
    <property type="entry name" value="P-loop_NTPase"/>
</dbReference>
<evidence type="ECO:0000256" key="1">
    <source>
        <dbReference type="ARBA" id="ARBA00004496"/>
    </source>
</evidence>
<keyword evidence="4" id="KW-0227">DNA damage</keyword>
<dbReference type="Pfam" id="PF17757">
    <property type="entry name" value="UvrB_inter"/>
    <property type="match status" value="1"/>
</dbReference>
<protein>
    <submittedName>
        <fullName evidence="13">Transcription-repair coupling factor</fullName>
    </submittedName>
</protein>
<dbReference type="GO" id="GO:0016787">
    <property type="term" value="F:hydrolase activity"/>
    <property type="evidence" value="ECO:0007669"/>
    <property type="project" value="UniProtKB-KW"/>
</dbReference>
<comment type="caution">
    <text evidence="13">The sequence shown here is derived from an EMBL/GenBank/DDBJ whole genome shotgun (WGS) entry which is preliminary data.</text>
</comment>